<dbReference type="EC" id="6.5.1.2" evidence="1"/>
<dbReference type="SUPFAM" id="SSF50249">
    <property type="entry name" value="Nucleic acid-binding proteins"/>
    <property type="match status" value="1"/>
</dbReference>
<evidence type="ECO:0000259" key="6">
    <source>
        <dbReference type="PROSITE" id="PS50172"/>
    </source>
</evidence>
<dbReference type="PROSITE" id="PS50172">
    <property type="entry name" value="BRCT"/>
    <property type="match status" value="1"/>
</dbReference>
<dbReference type="SUPFAM" id="SSF52113">
    <property type="entry name" value="BRCT domain"/>
    <property type="match status" value="1"/>
</dbReference>
<name>A0A0G2Y5R2_MIMIV</name>
<evidence type="ECO:0000256" key="1">
    <source>
        <dbReference type="ARBA" id="ARBA00012722"/>
    </source>
</evidence>
<dbReference type="SUPFAM" id="SSF56091">
    <property type="entry name" value="DNA ligase/mRNA capping enzyme, catalytic domain"/>
    <property type="match status" value="1"/>
</dbReference>
<dbReference type="GO" id="GO:0000166">
    <property type="term" value="F:nucleotide binding"/>
    <property type="evidence" value="ECO:0007669"/>
    <property type="project" value="InterPro"/>
</dbReference>
<dbReference type="EMBL" id="KM982401">
    <property type="protein sequence ID" value="AKI79072.1"/>
    <property type="molecule type" value="Genomic_DNA"/>
</dbReference>
<evidence type="ECO:0000313" key="7">
    <source>
        <dbReference type="EMBL" id="AKI79072.1"/>
    </source>
</evidence>
<dbReference type="Pfam" id="PF01653">
    <property type="entry name" value="DNA_ligase_aden"/>
    <property type="match status" value="1"/>
</dbReference>
<protein>
    <recommendedName>
        <fullName evidence="1">DNA ligase (NAD(+))</fullName>
        <ecNumber evidence="1">6.5.1.2</ecNumber>
    </recommendedName>
</protein>
<proteinExistence type="predicted"/>
<dbReference type="Gene3D" id="3.30.470.30">
    <property type="entry name" value="DNA ligase/mRNA capping enzyme"/>
    <property type="match status" value="1"/>
</dbReference>
<evidence type="ECO:0000256" key="5">
    <source>
        <dbReference type="ARBA" id="ARBA00034005"/>
    </source>
</evidence>
<dbReference type="GO" id="GO:0006281">
    <property type="term" value="P:DNA repair"/>
    <property type="evidence" value="ECO:0007669"/>
    <property type="project" value="InterPro"/>
</dbReference>
<evidence type="ECO:0000313" key="8">
    <source>
        <dbReference type="Proteomes" id="UP000241474"/>
    </source>
</evidence>
<dbReference type="InterPro" id="IPR013840">
    <property type="entry name" value="DNAligase_N"/>
</dbReference>
<dbReference type="CDD" id="cd17748">
    <property type="entry name" value="BRCT_DNA_ligase_like"/>
    <property type="match status" value="1"/>
</dbReference>
<dbReference type="Gene3D" id="1.10.150.20">
    <property type="entry name" value="5' to 3' exonuclease, C-terminal subdomain"/>
    <property type="match status" value="1"/>
</dbReference>
<dbReference type="Gene3D" id="2.40.50.140">
    <property type="entry name" value="Nucleic acid-binding proteins"/>
    <property type="match status" value="1"/>
</dbReference>
<feature type="domain" description="BRCT" evidence="6">
    <location>
        <begin position="560"/>
        <end position="636"/>
    </location>
</feature>
<dbReference type="SMART" id="SM00532">
    <property type="entry name" value="LIGANc"/>
    <property type="match status" value="1"/>
</dbReference>
<keyword evidence="4" id="KW-0520">NAD</keyword>
<evidence type="ECO:0000256" key="3">
    <source>
        <dbReference type="ARBA" id="ARBA00022705"/>
    </source>
</evidence>
<comment type="catalytic activity">
    <reaction evidence="5">
        <text>NAD(+) + (deoxyribonucleotide)n-3'-hydroxyl + 5'-phospho-(deoxyribonucleotide)m = (deoxyribonucleotide)n+m + AMP + beta-nicotinamide D-nucleotide.</text>
        <dbReference type="EC" id="6.5.1.2"/>
    </reaction>
</comment>
<dbReference type="GO" id="GO:0006260">
    <property type="term" value="P:DNA replication"/>
    <property type="evidence" value="ECO:0007669"/>
    <property type="project" value="UniProtKB-KW"/>
</dbReference>
<evidence type="ECO:0000256" key="2">
    <source>
        <dbReference type="ARBA" id="ARBA00022598"/>
    </source>
</evidence>
<keyword evidence="2 7" id="KW-0436">Ligase</keyword>
<dbReference type="Proteomes" id="UP000241474">
    <property type="component" value="Segment"/>
</dbReference>
<dbReference type="Gene3D" id="3.40.50.10190">
    <property type="entry name" value="BRCT domain"/>
    <property type="match status" value="1"/>
</dbReference>
<reference evidence="7 8" key="1">
    <citation type="submission" date="2014-10" db="EMBL/GenBank/DDBJ databases">
        <title>Pan-genome analysis of Brazilian lineage A amoebal mimiviruses.</title>
        <authorList>
            <person name="Assis F.L."/>
            <person name="Abrahao J.S."/>
            <person name="Kroon E.G."/>
            <person name="Dornas F.P."/>
            <person name="Andrade K.R."/>
            <person name="Borato P.V.M."/>
            <person name="Pilotto M.R."/>
            <person name="Benamar S."/>
            <person name="LaScola B."/>
            <person name="Colson P."/>
        </authorList>
    </citation>
    <scope>NUCLEOTIDE SEQUENCE [LARGE SCALE GENOMIC DNA]</scope>
    <source>
        <strain evidence="7 8">Oyster</strain>
    </source>
</reference>
<dbReference type="SMART" id="SM00292">
    <property type="entry name" value="BRCT"/>
    <property type="match status" value="1"/>
</dbReference>
<dbReference type="InterPro" id="IPR012340">
    <property type="entry name" value="NA-bd_OB-fold"/>
</dbReference>
<dbReference type="GO" id="GO:0003911">
    <property type="term" value="F:DNA ligase (NAD+) activity"/>
    <property type="evidence" value="ECO:0007669"/>
    <property type="project" value="UniProtKB-EC"/>
</dbReference>
<dbReference type="InterPro" id="IPR013839">
    <property type="entry name" value="DNAligase_adenylation"/>
</dbReference>
<dbReference type="InterPro" id="IPR036420">
    <property type="entry name" value="BRCT_dom_sf"/>
</dbReference>
<keyword evidence="3" id="KW-0235">DNA replication</keyword>
<organism evidence="7 8">
    <name type="scientific">Acanthamoeba polyphaga mimivirus</name>
    <name type="common">APMV</name>
    <dbReference type="NCBI Taxonomy" id="212035"/>
    <lineage>
        <taxon>Viruses</taxon>
        <taxon>Varidnaviria</taxon>
        <taxon>Bamfordvirae</taxon>
        <taxon>Nucleocytoviricota</taxon>
        <taxon>Megaviricetes</taxon>
        <taxon>Imitervirales</taxon>
        <taxon>Mimiviridae</taxon>
        <taxon>Megamimivirinae</taxon>
        <taxon>Mimivirus</taxon>
        <taxon>Mimivirus bradfordmassiliense</taxon>
    </lineage>
</organism>
<dbReference type="InterPro" id="IPR001357">
    <property type="entry name" value="BRCT_dom"/>
</dbReference>
<evidence type="ECO:0000256" key="4">
    <source>
        <dbReference type="ARBA" id="ARBA00023027"/>
    </source>
</evidence>
<dbReference type="Pfam" id="PF00533">
    <property type="entry name" value="BRCT"/>
    <property type="match status" value="1"/>
</dbReference>
<dbReference type="SUPFAM" id="SSF47794">
    <property type="entry name" value="Rad51 N-terminal domain-like"/>
    <property type="match status" value="1"/>
</dbReference>
<sequence length="636" mass="72057">MDIIKKIKKSKSLWAILPSLNATDIEEALSVSSEYYHNTGTSLISDQDYDILMDRLKELNPSSKIFAQVGAPVKGKKVKLPFWMGSMNKIKADEKAVNKWLNEYSGPYVIGDKLDGISCLLTIKNNKIKLYTRGDGTYGQDITHLLGLINIDIGLLEEIDQDIAIRGELIMSKKNFEKYQEIMANARNMVGGIVNSKPESVNKDHAADVDLIFYEVIKPNDKLSRQLKILKEWGLKVVYYNIYKTFDVNILESVLSERKKKSGYEIDGIIVTDNNKHVRNISGNPSYSFAFKGDTPTIDTVVKRVIWTPSKDGVLVPRIKFKKVRLSNVDLEYTTGFNAKYIVDNKIGSGAIINVVRSGDVIPYITHVVKPAKKPDLPNIEYVWDKNGVNIILADINDNETVIIKRLTKFMRNIGAENISEGITTRLVEAGFDTIPKIINMTEEDFLTIDGFQERLAEKIYNNLQNSLDNLDILTLMDASNIFGRGFGTKKFKKILDVYPNIVNQYTKETDNIWRKKLLDIEGFDTITVNKFLGEMPNFQKFYKVINKTITIKPYISEVNSEGIFQNQTVVFTGFRNADWQKFIENEGGKVSGSVSKNTSLLVYNDGEESSAKYQKAKQLGIKTMTKSSFSKKFEK</sequence>
<dbReference type="InterPro" id="IPR010995">
    <property type="entry name" value="DNA_repair_Rad51/TF_NusA_a-hlx"/>
</dbReference>
<accession>A0A0G2Y5R2</accession>
<organismHost>
    <name type="scientific">Acanthamoeba polyphaga</name>
    <name type="common">Amoeba</name>
    <dbReference type="NCBI Taxonomy" id="5757"/>
</organismHost>